<accession>A0ABN2VS79</accession>
<comment type="similarity">
    <text evidence="1">Belongs to the PspA/Vipp/IM30 family.</text>
</comment>
<keyword evidence="2" id="KW-0175">Coiled coil</keyword>
<dbReference type="Pfam" id="PF04012">
    <property type="entry name" value="PspA_IM30"/>
    <property type="match status" value="1"/>
</dbReference>
<name>A0ABN2VS79_9ACTN</name>
<gene>
    <name evidence="3" type="ORF">GCM10009821_05240</name>
</gene>
<feature type="coiled-coil region" evidence="2">
    <location>
        <begin position="52"/>
        <end position="79"/>
    </location>
</feature>
<dbReference type="Proteomes" id="UP001501480">
    <property type="component" value="Unassembled WGS sequence"/>
</dbReference>
<sequence length="226" mass="24477">MGIAARLRAVFRAERGARAQANLAEDLDGVYRRQLAQLQQVRRGVADVTTSRKRVEVRLRQMRTQADALDQQAADAVARGDDAAARTVLGRKVTLEAGIADLQERHAALAAEETALGDAATSLEDAIEDFRTRKDTLRARHAAATARVEVTGAGSGITSSMSQVNQQMAEAERHTRELEARADAVDELVAEGIIARPGESIEDIEKRRFDAELDGGTDDGPHQISQ</sequence>
<comment type="caution">
    <text evidence="3">The sequence shown here is derived from an EMBL/GenBank/DDBJ whole genome shotgun (WGS) entry which is preliminary data.</text>
</comment>
<organism evidence="3 4">
    <name type="scientific">Aeromicrobium halocynthiae</name>
    <dbReference type="NCBI Taxonomy" id="560557"/>
    <lineage>
        <taxon>Bacteria</taxon>
        <taxon>Bacillati</taxon>
        <taxon>Actinomycetota</taxon>
        <taxon>Actinomycetes</taxon>
        <taxon>Propionibacteriales</taxon>
        <taxon>Nocardioidaceae</taxon>
        <taxon>Aeromicrobium</taxon>
    </lineage>
</organism>
<dbReference type="InterPro" id="IPR007157">
    <property type="entry name" value="PspA_VIPP1"/>
</dbReference>
<evidence type="ECO:0000313" key="3">
    <source>
        <dbReference type="EMBL" id="GAA2070811.1"/>
    </source>
</evidence>
<reference evidence="3 4" key="1">
    <citation type="journal article" date="2019" name="Int. J. Syst. Evol. Microbiol.">
        <title>The Global Catalogue of Microorganisms (GCM) 10K type strain sequencing project: providing services to taxonomists for standard genome sequencing and annotation.</title>
        <authorList>
            <consortium name="The Broad Institute Genomics Platform"/>
            <consortium name="The Broad Institute Genome Sequencing Center for Infectious Disease"/>
            <person name="Wu L."/>
            <person name="Ma J."/>
        </authorList>
    </citation>
    <scope>NUCLEOTIDE SEQUENCE [LARGE SCALE GENOMIC DNA]</scope>
    <source>
        <strain evidence="3 4">JCM 15749</strain>
    </source>
</reference>
<evidence type="ECO:0000256" key="1">
    <source>
        <dbReference type="ARBA" id="ARBA00043985"/>
    </source>
</evidence>
<evidence type="ECO:0000256" key="2">
    <source>
        <dbReference type="SAM" id="Coils"/>
    </source>
</evidence>
<protein>
    <submittedName>
        <fullName evidence="3">PspA/IM30 family protein</fullName>
    </submittedName>
</protein>
<keyword evidence="4" id="KW-1185">Reference proteome</keyword>
<evidence type="ECO:0000313" key="4">
    <source>
        <dbReference type="Proteomes" id="UP001501480"/>
    </source>
</evidence>
<dbReference type="PANTHER" id="PTHR31088">
    <property type="entry name" value="MEMBRANE-ASSOCIATED PROTEIN VIPP1, CHLOROPLASTIC"/>
    <property type="match status" value="1"/>
</dbReference>
<feature type="coiled-coil region" evidence="2">
    <location>
        <begin position="120"/>
        <end position="188"/>
    </location>
</feature>
<dbReference type="PANTHER" id="PTHR31088:SF6">
    <property type="entry name" value="PHAGE SHOCK PROTEIN A"/>
    <property type="match status" value="1"/>
</dbReference>
<dbReference type="EMBL" id="BAAAPY010000001">
    <property type="protein sequence ID" value="GAA2070811.1"/>
    <property type="molecule type" value="Genomic_DNA"/>
</dbReference>
<dbReference type="RefSeq" id="WP_344323934.1">
    <property type="nucleotide sequence ID" value="NZ_BAAAPY010000001.1"/>
</dbReference>
<proteinExistence type="inferred from homology"/>